<dbReference type="SMART" id="SM00167">
    <property type="entry name" value="VPS9"/>
    <property type="match status" value="1"/>
</dbReference>
<dbReference type="GO" id="GO:0005829">
    <property type="term" value="C:cytosol"/>
    <property type="evidence" value="ECO:0007669"/>
    <property type="project" value="TreeGrafter"/>
</dbReference>
<dbReference type="Pfam" id="PF23268">
    <property type="entry name" value="RIN1"/>
    <property type="match status" value="1"/>
</dbReference>
<dbReference type="RefSeq" id="XP_042566883.1">
    <property type="nucleotide sequence ID" value="XM_042710949.1"/>
</dbReference>
<dbReference type="OrthoDB" id="10013007at2759"/>
<gene>
    <name evidence="5" type="primary">rin1a</name>
</gene>
<dbReference type="PANTHER" id="PTHR23101:SF127">
    <property type="entry name" value="RAS AND RAB INTERACTOR 1-RELATED"/>
    <property type="match status" value="1"/>
</dbReference>
<dbReference type="GO" id="GO:0016192">
    <property type="term" value="P:vesicle-mediated transport"/>
    <property type="evidence" value="ECO:0007669"/>
    <property type="project" value="InterPro"/>
</dbReference>
<protein>
    <submittedName>
        <fullName evidence="5">Ras and Rab interactor 2</fullName>
    </submittedName>
</protein>
<dbReference type="PANTHER" id="PTHR23101">
    <property type="entry name" value="RAB GDP/GTP EXCHANGE FACTOR"/>
    <property type="match status" value="1"/>
</dbReference>
<dbReference type="SMR" id="A0A9Q9VKV7"/>
<evidence type="ECO:0000256" key="1">
    <source>
        <dbReference type="PROSITE-ProRule" id="PRU00191"/>
    </source>
</evidence>
<evidence type="ECO:0000313" key="5">
    <source>
        <dbReference type="RefSeq" id="XP_042566883.1"/>
    </source>
</evidence>
<dbReference type="InterPro" id="IPR045046">
    <property type="entry name" value="Vps9-like"/>
</dbReference>
<feature type="domain" description="SH2" evidence="3">
    <location>
        <begin position="43"/>
        <end position="137"/>
    </location>
</feature>
<feature type="compositionally biased region" description="Acidic residues" evidence="2">
    <location>
        <begin position="357"/>
        <end position="368"/>
    </location>
</feature>
<dbReference type="GeneID" id="109056638"/>
<dbReference type="AlphaFoldDB" id="A0A9Q9VKV7"/>
<proteinExistence type="predicted"/>
<accession>A0A9Q9VKV7</accession>
<evidence type="ECO:0000256" key="2">
    <source>
        <dbReference type="SAM" id="MobiDB-lite"/>
    </source>
</evidence>
<evidence type="ECO:0000259" key="3">
    <source>
        <dbReference type="PROSITE" id="PS50001"/>
    </source>
</evidence>
<dbReference type="SMART" id="SM00252">
    <property type="entry name" value="SH2"/>
    <property type="match status" value="1"/>
</dbReference>
<dbReference type="GO" id="GO:0031267">
    <property type="term" value="F:small GTPase binding"/>
    <property type="evidence" value="ECO:0007669"/>
    <property type="project" value="TreeGrafter"/>
</dbReference>
<dbReference type="Proteomes" id="UP001155660">
    <property type="component" value="Chromosome A21"/>
</dbReference>
<dbReference type="PROSITE" id="PS51205">
    <property type="entry name" value="VPS9"/>
    <property type="match status" value="1"/>
</dbReference>
<dbReference type="CTD" id="568715"/>
<feature type="region of interest" description="Disordered" evidence="2">
    <location>
        <begin position="311"/>
        <end position="417"/>
    </location>
</feature>
<feature type="domain" description="VPS9" evidence="4">
    <location>
        <begin position="541"/>
        <end position="684"/>
    </location>
</feature>
<dbReference type="Pfam" id="PF02204">
    <property type="entry name" value="VPS9"/>
    <property type="match status" value="1"/>
</dbReference>
<dbReference type="InterPro" id="IPR035867">
    <property type="entry name" value="RIN1_SH2"/>
</dbReference>
<dbReference type="InterPro" id="IPR003123">
    <property type="entry name" value="VPS9"/>
</dbReference>
<dbReference type="KEGG" id="ccar:109056638"/>
<sequence length="824" mass="92275">MQGDPVYDYPDARPVGEKRTCAQRGSLRSISVLDRLLLTHPVWLQLSINSATALHILRREPPGTFLVRRSSTSQKKMLCVRLADDSMPSFFKQVIIREEDSAFSLESSAISFPDLCRLIAFYCVSRDVLPFTLELPEAIAKASSHKQLESISHMGVEFWSSHLNVRGPRNEPLVAEKLLPPTPSPQDCSTPINPNPTPFQELCPIQTRSPCELDYGGGKGLCFVNPLFLQDYPGRNTMHRRHNFKTSFKVRVSTENSSSLSPPVLPPPPPPLLAKAKCKARLKAAKQMIPPIAVQASEEAIKNTVEEATDYMQPCDSSQKKAKVTSTLSPTAEEDDYQMPKALQKAQPKILEQKGQEEDEEEEDDEGLVLEQRHAPSLSELDSSSSLSSLDEAEESPERPPLVRGTSNPVMPPPRKSMSALRKMSAAFISFFAPEKRVARMVEDLSCDRRMAFGALVQDFLRQQREALKPHCLTSAVQLLQDLRLFINQAKAFLLECGELEPPIETVLTENEKDQALEKAMFRCVLKPLKPQIDAALRTLHKQDGSFQRMMDSLQRANGASPQKLFGVQVGVPDAQGIEKIKHKLTLMQRAYSPIDKVLLLLQICKLIYKTMKNKSGQEFGADDFLPALSYVMVLCNMPEISLEVEYMMELLESSWLTGEGGYYLTSVYASLSLIQSQPEDVPPNCLTNQARESLKEWSRRRSNETISHKDKLCVVSMLQRFIKVLFQDGDSSLVKTLMWKTAFNGEAMTQLCAVKFGVDRPEDFSLYWRRDGVLKPLPHDAQIQDLQSMGVSGVPLIYQASSQDERSQKLNRGSAVDLTEAAS</sequence>
<feature type="compositionally biased region" description="Low complexity" evidence="2">
    <location>
        <begin position="375"/>
        <end position="390"/>
    </location>
</feature>
<dbReference type="PROSITE" id="PS50001">
    <property type="entry name" value="SH2"/>
    <property type="match status" value="1"/>
</dbReference>
<evidence type="ECO:0000259" key="4">
    <source>
        <dbReference type="PROSITE" id="PS51205"/>
    </source>
</evidence>
<organism evidence="5">
    <name type="scientific">Cyprinus carpio</name>
    <name type="common">Common carp</name>
    <dbReference type="NCBI Taxonomy" id="7962"/>
    <lineage>
        <taxon>Eukaryota</taxon>
        <taxon>Metazoa</taxon>
        <taxon>Chordata</taxon>
        <taxon>Craniata</taxon>
        <taxon>Vertebrata</taxon>
        <taxon>Euteleostomi</taxon>
        <taxon>Actinopterygii</taxon>
        <taxon>Neopterygii</taxon>
        <taxon>Teleostei</taxon>
        <taxon>Ostariophysi</taxon>
        <taxon>Cypriniformes</taxon>
        <taxon>Cyprinidae</taxon>
        <taxon>Cyprininae</taxon>
        <taxon>Cyprinus</taxon>
    </lineage>
</organism>
<name>A0A9Q9VKV7_CYPCA</name>
<dbReference type="GO" id="GO:0030139">
    <property type="term" value="C:endocytic vesicle"/>
    <property type="evidence" value="ECO:0007669"/>
    <property type="project" value="TreeGrafter"/>
</dbReference>
<dbReference type="GO" id="GO:0005085">
    <property type="term" value="F:guanyl-nucleotide exchange factor activity"/>
    <property type="evidence" value="ECO:0007669"/>
    <property type="project" value="InterPro"/>
</dbReference>
<dbReference type="CDD" id="cd10393">
    <property type="entry name" value="SH2_RIN1"/>
    <property type="match status" value="1"/>
</dbReference>
<reference evidence="5" key="1">
    <citation type="submission" date="2025-08" db="UniProtKB">
        <authorList>
            <consortium name="RefSeq"/>
        </authorList>
    </citation>
    <scope>IDENTIFICATION</scope>
    <source>
        <tissue evidence="5">Muscle</tissue>
    </source>
</reference>
<keyword evidence="1" id="KW-0727">SH2 domain</keyword>
<dbReference type="InterPro" id="IPR000980">
    <property type="entry name" value="SH2"/>
</dbReference>